<evidence type="ECO:0000256" key="1">
    <source>
        <dbReference type="SAM" id="Phobius"/>
    </source>
</evidence>
<feature type="transmembrane region" description="Helical" evidence="1">
    <location>
        <begin position="139"/>
        <end position="164"/>
    </location>
</feature>
<gene>
    <name evidence="2" type="ORF">FBR43_09940</name>
</gene>
<keyword evidence="1" id="KW-0472">Membrane</keyword>
<feature type="transmembrane region" description="Helical" evidence="1">
    <location>
        <begin position="184"/>
        <end position="214"/>
    </location>
</feature>
<comment type="caution">
    <text evidence="2">The sequence shown here is derived from an EMBL/GenBank/DDBJ whole genome shotgun (WGS) entry which is preliminary data.</text>
</comment>
<name>A0A4U1L322_9SPHN</name>
<evidence type="ECO:0000313" key="2">
    <source>
        <dbReference type="EMBL" id="TKD51042.1"/>
    </source>
</evidence>
<keyword evidence="1" id="KW-1133">Transmembrane helix</keyword>
<proteinExistence type="predicted"/>
<protein>
    <recommendedName>
        <fullName evidence="4">DUF2029 domain-containing protein</fullName>
    </recommendedName>
</protein>
<dbReference type="RefSeq" id="WP_136942990.1">
    <property type="nucleotide sequence ID" value="NZ_SWKR01000002.1"/>
</dbReference>
<feature type="transmembrane region" description="Helical" evidence="1">
    <location>
        <begin position="325"/>
        <end position="346"/>
    </location>
</feature>
<keyword evidence="1" id="KW-0812">Transmembrane</keyword>
<accession>A0A4U1L322</accession>
<dbReference type="EMBL" id="SWKR01000002">
    <property type="protein sequence ID" value="TKD51042.1"/>
    <property type="molecule type" value="Genomic_DNA"/>
</dbReference>
<reference evidence="2 3" key="1">
    <citation type="submission" date="2019-04" db="EMBL/GenBank/DDBJ databases">
        <authorList>
            <person name="Yang Y."/>
            <person name="Wei D."/>
        </authorList>
    </citation>
    <scope>NUCLEOTIDE SEQUENCE [LARGE SCALE GENOMIC DNA]</scope>
    <source>
        <strain evidence="2 3">L-1-4w-11</strain>
    </source>
</reference>
<sequence>MRWPAPLWLRQPSRFAAIGAARARMIWFALSCALAISLQALFLPSPEAAGGDGQGDLILYQDIVAGIVAGGGYYEVTADLLRAGGYPLRPFLTFRLPTLAMVQALLPQALVAALMIALASVTGWVWLERLRRDGVQRLAPLAITAMLLAAGLIGFVQTGLAAFHEFWAAPLIALSLALWHRDRWVTAVAIGLCAALIRETAALYLLVMGGIALLEGARREALGWGIALAVFALVVVAHAFAVAGVVSPIDAQSPGWAGLNGPGLFVRSVTLATALQLAPLWLAAPVVALAMFGWAAWRDPLGLRVFAVIGAYAVVIAAFGRLDTFYWGVMAAPLLLAGLVFVPDALRDLARSALDRRRVRVHRTTR</sequence>
<feature type="transmembrane region" description="Helical" evidence="1">
    <location>
        <begin position="301"/>
        <end position="319"/>
    </location>
</feature>
<feature type="transmembrane region" description="Helical" evidence="1">
    <location>
        <begin position="105"/>
        <end position="127"/>
    </location>
</feature>
<keyword evidence="3" id="KW-1185">Reference proteome</keyword>
<feature type="transmembrane region" description="Helical" evidence="1">
    <location>
        <begin position="269"/>
        <end position="294"/>
    </location>
</feature>
<dbReference type="OrthoDB" id="8266279at2"/>
<feature type="transmembrane region" description="Helical" evidence="1">
    <location>
        <begin position="226"/>
        <end position="249"/>
    </location>
</feature>
<evidence type="ECO:0000313" key="3">
    <source>
        <dbReference type="Proteomes" id="UP000309138"/>
    </source>
</evidence>
<dbReference type="Proteomes" id="UP000309138">
    <property type="component" value="Unassembled WGS sequence"/>
</dbReference>
<dbReference type="AlphaFoldDB" id="A0A4U1L322"/>
<evidence type="ECO:0008006" key="4">
    <source>
        <dbReference type="Google" id="ProtNLM"/>
    </source>
</evidence>
<organism evidence="2 3">
    <name type="scientific">Sphingomonas baiyangensis</name>
    <dbReference type="NCBI Taxonomy" id="2572576"/>
    <lineage>
        <taxon>Bacteria</taxon>
        <taxon>Pseudomonadati</taxon>
        <taxon>Pseudomonadota</taxon>
        <taxon>Alphaproteobacteria</taxon>
        <taxon>Sphingomonadales</taxon>
        <taxon>Sphingomonadaceae</taxon>
        <taxon>Sphingomonas</taxon>
    </lineage>
</organism>